<dbReference type="GO" id="GO:0015833">
    <property type="term" value="P:peptide transport"/>
    <property type="evidence" value="ECO:0007669"/>
    <property type="project" value="TreeGrafter"/>
</dbReference>
<organism evidence="6 7">
    <name type="scientific">Nitratireductor arenosus</name>
    <dbReference type="NCBI Taxonomy" id="2682096"/>
    <lineage>
        <taxon>Bacteria</taxon>
        <taxon>Pseudomonadati</taxon>
        <taxon>Pseudomonadota</taxon>
        <taxon>Alphaproteobacteria</taxon>
        <taxon>Hyphomicrobiales</taxon>
        <taxon>Phyllobacteriaceae</taxon>
        <taxon>Nitratireductor</taxon>
    </lineage>
</organism>
<dbReference type="AlphaFoldDB" id="A0A844QJY9"/>
<evidence type="ECO:0000256" key="2">
    <source>
        <dbReference type="ARBA" id="ARBA00005695"/>
    </source>
</evidence>
<dbReference type="Proteomes" id="UP000463224">
    <property type="component" value="Unassembled WGS sequence"/>
</dbReference>
<dbReference type="GO" id="GO:0043190">
    <property type="term" value="C:ATP-binding cassette (ABC) transporter complex"/>
    <property type="evidence" value="ECO:0007669"/>
    <property type="project" value="InterPro"/>
</dbReference>
<gene>
    <name evidence="6" type="ORF">GN330_13545</name>
</gene>
<evidence type="ECO:0000256" key="3">
    <source>
        <dbReference type="ARBA" id="ARBA00022729"/>
    </source>
</evidence>
<dbReference type="Gene3D" id="3.10.105.10">
    <property type="entry name" value="Dipeptide-binding Protein, Domain 3"/>
    <property type="match status" value="1"/>
</dbReference>
<keyword evidence="3 4" id="KW-0732">Signal</keyword>
<evidence type="ECO:0000256" key="1">
    <source>
        <dbReference type="ARBA" id="ARBA00004418"/>
    </source>
</evidence>
<evidence type="ECO:0000259" key="5">
    <source>
        <dbReference type="Pfam" id="PF00496"/>
    </source>
</evidence>
<feature type="domain" description="Solute-binding protein family 5" evidence="5">
    <location>
        <begin position="110"/>
        <end position="523"/>
    </location>
</feature>
<evidence type="ECO:0000256" key="4">
    <source>
        <dbReference type="SAM" id="SignalP"/>
    </source>
</evidence>
<dbReference type="GO" id="GO:0042884">
    <property type="term" value="P:microcin transport"/>
    <property type="evidence" value="ECO:0007669"/>
    <property type="project" value="TreeGrafter"/>
</dbReference>
<accession>A0A844QJY9</accession>
<dbReference type="CDD" id="cd08497">
    <property type="entry name" value="MbnE-like"/>
    <property type="match status" value="1"/>
</dbReference>
<evidence type="ECO:0000313" key="7">
    <source>
        <dbReference type="Proteomes" id="UP000463224"/>
    </source>
</evidence>
<dbReference type="SUPFAM" id="SSF53850">
    <property type="entry name" value="Periplasmic binding protein-like II"/>
    <property type="match status" value="1"/>
</dbReference>
<dbReference type="InterPro" id="IPR030678">
    <property type="entry name" value="Peptide/Ni-bd"/>
</dbReference>
<comment type="similarity">
    <text evidence="2">Belongs to the bacterial solute-binding protein 5 family.</text>
</comment>
<proteinExistence type="inferred from homology"/>
<keyword evidence="7" id="KW-1185">Reference proteome</keyword>
<dbReference type="Gene3D" id="3.40.190.10">
    <property type="entry name" value="Periplasmic binding protein-like II"/>
    <property type="match status" value="1"/>
</dbReference>
<name>A0A844QJY9_9HYPH</name>
<dbReference type="InterPro" id="IPR000914">
    <property type="entry name" value="SBP_5_dom"/>
</dbReference>
<feature type="chain" id="PRO_5032849995" evidence="4">
    <location>
        <begin position="27"/>
        <end position="626"/>
    </location>
</feature>
<comment type="subcellular location">
    <subcellularLocation>
        <location evidence="1">Periplasm</location>
    </subcellularLocation>
</comment>
<dbReference type="GO" id="GO:1904680">
    <property type="term" value="F:peptide transmembrane transporter activity"/>
    <property type="evidence" value="ECO:0007669"/>
    <property type="project" value="TreeGrafter"/>
</dbReference>
<dbReference type="PANTHER" id="PTHR30290:SF64">
    <property type="entry name" value="ABC TRANSPORTER PERIPLASMIC BINDING PROTEIN"/>
    <property type="match status" value="1"/>
</dbReference>
<dbReference type="GO" id="GO:0030288">
    <property type="term" value="C:outer membrane-bounded periplasmic space"/>
    <property type="evidence" value="ECO:0007669"/>
    <property type="project" value="TreeGrafter"/>
</dbReference>
<dbReference type="Pfam" id="PF00496">
    <property type="entry name" value="SBP_bac_5"/>
    <property type="match status" value="1"/>
</dbReference>
<dbReference type="InterPro" id="IPR039424">
    <property type="entry name" value="SBP_5"/>
</dbReference>
<reference evidence="6 7" key="1">
    <citation type="submission" date="2019-12" db="EMBL/GenBank/DDBJ databases">
        <title>Nitratireductor arenosus sp. nov., Isolated from sea sand, Jeju island, South Korea.</title>
        <authorList>
            <person name="Kim W."/>
        </authorList>
    </citation>
    <scope>NUCLEOTIDE SEQUENCE [LARGE SCALE GENOMIC DNA]</scope>
    <source>
        <strain evidence="6 7">CAU 1489</strain>
    </source>
</reference>
<feature type="signal peptide" evidence="4">
    <location>
        <begin position="1"/>
        <end position="26"/>
    </location>
</feature>
<comment type="caution">
    <text evidence="6">The sequence shown here is derived from an EMBL/GenBank/DDBJ whole genome shotgun (WGS) entry which is preliminary data.</text>
</comment>
<dbReference type="PIRSF" id="PIRSF002741">
    <property type="entry name" value="MppA"/>
    <property type="match status" value="1"/>
</dbReference>
<protein>
    <submittedName>
        <fullName evidence="6">ABC transporter substrate-binding protein</fullName>
    </submittedName>
</protein>
<sequence>MRRFPIFANMFLGAMLLALPLEIARAADGEWHTTTSLIGTSKYLDDFPHYDYVNPDAPKGGTLNSVSAGTFDSFNPFIVRGTSAAGLNFFGGLLWDTLMQQSTDEPGTSHPLIAEAYRYPADYSSATYRLDPAARWHDGTPITADDVVWTFGVLKENSPNFNRYFSSVTEAKALSEREIEFTFDQTGNRELPHILGDMPILPKHWWEGTDAKGNKRDVTQPTLEPPLGSSAYRIESFRPGAEIVWRRVEDYWAADLPVNVGRNNFDRRKYIYIQDENAEWQAFTKGGLEDIRPENSSRRWTVEYDFPAFKAGDVIKREFPTASSEPMQGFVLNLRRPQFQDRKVRQALTIALDFESMNRNLFYGQNTRTDSYFEGGELASSGLPEGRELAILEEFRDRLPPEVFTEEFTLPVYDAPQAERTHLRSAVKLFAEAGWVIRNGKLVNEKTGEQFTIEFLGRSPTDEVITGSYIATLRKLGIDATLRIVDTSQYINRLRGFEFDSLTGQFAQSLSPGNEQREFWGSTAADQPGSRNLPGIKDPVVDALVEKVIYAKDRAELVAATHALDRVLLWNFYVVPQWHRSEIWLAYWNKFGIPDKQPSYIGADIDSWWIDPEKEAALAGKTSGQN</sequence>
<dbReference type="PANTHER" id="PTHR30290">
    <property type="entry name" value="PERIPLASMIC BINDING COMPONENT OF ABC TRANSPORTER"/>
    <property type="match status" value="1"/>
</dbReference>
<evidence type="ECO:0000313" key="6">
    <source>
        <dbReference type="EMBL" id="MVA98270.1"/>
    </source>
</evidence>
<dbReference type="EMBL" id="WPHG01000003">
    <property type="protein sequence ID" value="MVA98270.1"/>
    <property type="molecule type" value="Genomic_DNA"/>
</dbReference>